<proteinExistence type="predicted"/>
<dbReference type="Gene3D" id="2.70.98.40">
    <property type="entry name" value="Glycoside hydrolase, family 65, N-terminal domain"/>
    <property type="match status" value="1"/>
</dbReference>
<evidence type="ECO:0000259" key="4">
    <source>
        <dbReference type="Pfam" id="PF21250"/>
    </source>
</evidence>
<evidence type="ECO:0000259" key="3">
    <source>
        <dbReference type="Pfam" id="PF17167"/>
    </source>
</evidence>
<keyword evidence="8" id="KW-1185">Reference proteome</keyword>
<dbReference type="Pfam" id="PF17167">
    <property type="entry name" value="Glyco_hydro_94"/>
    <property type="match status" value="1"/>
</dbReference>
<dbReference type="Pfam" id="PF21958">
    <property type="entry name" value="SOGP_N"/>
    <property type="match status" value="1"/>
</dbReference>
<feature type="domain" description="Glycoside phosphorylase super sandwich" evidence="4">
    <location>
        <begin position="304"/>
        <end position="551"/>
    </location>
</feature>
<dbReference type="GO" id="GO:0005975">
    <property type="term" value="P:carbohydrate metabolic process"/>
    <property type="evidence" value="ECO:0007669"/>
    <property type="project" value="InterPro"/>
</dbReference>
<evidence type="ECO:0000259" key="5">
    <source>
        <dbReference type="Pfam" id="PF21270"/>
    </source>
</evidence>
<evidence type="ECO:0000259" key="6">
    <source>
        <dbReference type="Pfam" id="PF21958"/>
    </source>
</evidence>
<evidence type="ECO:0000313" key="7">
    <source>
        <dbReference type="EMBL" id="SDM27048.1"/>
    </source>
</evidence>
<dbReference type="InterPro" id="IPR012341">
    <property type="entry name" value="6hp_glycosidase-like_sf"/>
</dbReference>
<dbReference type="GO" id="GO:0016757">
    <property type="term" value="F:glycosyltransferase activity"/>
    <property type="evidence" value="ECO:0007669"/>
    <property type="project" value="UniProtKB-KW"/>
</dbReference>
<organism evidence="7 8">
    <name type="scientific">Sediminibacillus halophilus</name>
    <dbReference type="NCBI Taxonomy" id="482461"/>
    <lineage>
        <taxon>Bacteria</taxon>
        <taxon>Bacillati</taxon>
        <taxon>Bacillota</taxon>
        <taxon>Bacilli</taxon>
        <taxon>Bacillales</taxon>
        <taxon>Bacillaceae</taxon>
        <taxon>Sediminibacillus</taxon>
    </lineage>
</organism>
<sequence>MPNTPYHFQAGEVSFSFMESGDIFQVTHNQTLINQWLANPIDGALNNIYLRVHQADGKIVSVPMIGVQSNSKMEVGEKEVVWIGSFQDIDYQVRFLPAKSGSWFWDITIHGNDKKADVIYGQDLGLADKGAVRANEAYMSQYMDHTVFEDAKHGYVVCTRQNQPQSDGFPYLQQGCLQGASGYSTDGFQFFGLSYKTTNQPEALKKPQLQNDNYQYEFAYTALQSKQITLNGSHRFVFYGLFKPDHPEAITTLEFQEEIEQAWKEAEERNGLERKSVDRITRSTSLGEPLQTQEMTEQEIKRYFPERQLEEKDQDGLLSFFTKTYEHVVLKRKEIMVERPHGHILMSGENHIVRDDNLSTTSYMYGIFNSQLAIGNVNMNKMMTNARNPLNVAKIPGQRIYIELEGSYRLLAMPSLFEVGFNYARWYYKLQNDVIIITNFTTVDSKQVQLDVASQSGKSYRYLVTNQLTMQNNEYEVPFHYEVDNQTVTFKADKAADSSSVYPELYYQLHVTGTEAEFSGEQKLADSIKASDASLVVLTLSPASEWTIMITAGLRTERPLAVKRSVTHESERYRKYFHGLLNGFHLSTGSGSNEALDKVNALAWWYTHNMLVHFSTPHGLEQYGGAAWGTRDVCQGPTEYFMATQNEQTVKEIIKMVYSHQYQETGNWPQWFMFDLYNTVQQADSHGDIVVWPLKVISDYVEATNDYTILQTKVPYTDGTTFAFTEETATILEHVKKQIAYIQEHFLHDTHLSAYDDGDWDDTLQPANQQLKQYMVSSWTVALTYQALRKMTNVLKTAGDPQVDKMENLLAGIKKDFQTYVLQSDVIPGFLYMEDPEHPEMMLHPSDTETGIDYRLLPMQRGIISELLTSDQAERHYQLIKQQLSFPDGVRLMNRPANYAGGVSTHFKRAEQAVNFGREIGLQYVHAHIRFVEAMAKLGKADEAWSGLDIINPIQIQQAVPNAELRQSNAYFSSSDGKFKTRYEAQDNFGKLREGEVKVKGGWRIYSSGPGIYMNQLITNVLGVRQQAGDLIIDPVLPDSMNNLVFDFRILNKPVTFVYRLGQKDRQVLVNGVKIIIEEASNPYRQGGIIVKKAELERRLQTANNNVEIYL</sequence>
<name>A0A1G9RUS4_9BACI</name>
<accession>A0A1G9RUS4</accession>
<dbReference type="STRING" id="482461.SAMN05216244_2152"/>
<dbReference type="PANTHER" id="PTHR37469:SF2">
    <property type="entry name" value="CELLOBIONIC ACID PHOSPHORYLASE"/>
    <property type="match status" value="1"/>
</dbReference>
<feature type="domain" description="Glycoside phosphorylase C-terminal" evidence="5">
    <location>
        <begin position="1023"/>
        <end position="1110"/>
    </location>
</feature>
<protein>
    <submittedName>
        <fullName evidence="7">Cellobiose phosphorylase</fullName>
    </submittedName>
</protein>
<dbReference type="InterPro" id="IPR008928">
    <property type="entry name" value="6-hairpin_glycosidase_sf"/>
</dbReference>
<dbReference type="InterPro" id="IPR037018">
    <property type="entry name" value="GH65_N"/>
</dbReference>
<dbReference type="Gene3D" id="1.50.10.10">
    <property type="match status" value="1"/>
</dbReference>
<dbReference type="InterPro" id="IPR048773">
    <property type="entry name" value="SOGP_C"/>
</dbReference>
<dbReference type="Pfam" id="PF21250">
    <property type="entry name" value="SOGP_2nd"/>
    <property type="match status" value="1"/>
</dbReference>
<dbReference type="Proteomes" id="UP000182347">
    <property type="component" value="Unassembled WGS sequence"/>
</dbReference>
<dbReference type="InterPro" id="IPR033432">
    <property type="entry name" value="GH94_catalytic"/>
</dbReference>
<feature type="domain" description="Glycosyl hydrolase 94 catalytic" evidence="3">
    <location>
        <begin position="593"/>
        <end position="971"/>
    </location>
</feature>
<dbReference type="PANTHER" id="PTHR37469">
    <property type="entry name" value="CELLOBIONIC ACID PHOSPHORYLASE-RELATED"/>
    <property type="match status" value="1"/>
</dbReference>
<dbReference type="SUPFAM" id="SSF48208">
    <property type="entry name" value="Six-hairpin glycosidases"/>
    <property type="match status" value="1"/>
</dbReference>
<evidence type="ECO:0000256" key="1">
    <source>
        <dbReference type="ARBA" id="ARBA00022676"/>
    </source>
</evidence>
<dbReference type="InterPro" id="IPR053831">
    <property type="entry name" value="SOGP_N"/>
</dbReference>
<keyword evidence="2" id="KW-0808">Transferase</keyword>
<reference evidence="8" key="1">
    <citation type="submission" date="2016-10" db="EMBL/GenBank/DDBJ databases">
        <authorList>
            <person name="Varghese N."/>
            <person name="Submissions S."/>
        </authorList>
    </citation>
    <scope>NUCLEOTIDE SEQUENCE [LARGE SCALE GENOMIC DNA]</scope>
    <source>
        <strain evidence="8">CGMCC 1.6199</strain>
    </source>
</reference>
<evidence type="ECO:0000256" key="2">
    <source>
        <dbReference type="ARBA" id="ARBA00022679"/>
    </source>
</evidence>
<dbReference type="InterPro" id="IPR052047">
    <property type="entry name" value="GH94_Enzymes"/>
</dbReference>
<evidence type="ECO:0000313" key="8">
    <source>
        <dbReference type="Proteomes" id="UP000182347"/>
    </source>
</evidence>
<feature type="domain" description="SOGP N-terminal" evidence="6">
    <location>
        <begin position="16"/>
        <end position="240"/>
    </location>
</feature>
<dbReference type="RefSeq" id="WP_074598793.1">
    <property type="nucleotide sequence ID" value="NZ_FNHF01000002.1"/>
</dbReference>
<dbReference type="EMBL" id="FNHF01000002">
    <property type="protein sequence ID" value="SDM27048.1"/>
    <property type="molecule type" value="Genomic_DNA"/>
</dbReference>
<gene>
    <name evidence="7" type="ORF">SAMN05216244_2152</name>
</gene>
<keyword evidence="1" id="KW-0328">Glycosyltransferase</keyword>
<dbReference type="Pfam" id="PF21270">
    <property type="entry name" value="SOGP_4th"/>
    <property type="match status" value="1"/>
</dbReference>
<dbReference type="AlphaFoldDB" id="A0A1G9RUS4"/>
<dbReference type="InterPro" id="IPR048771">
    <property type="entry name" value="SOGP_2nd"/>
</dbReference>